<dbReference type="GO" id="GO:0004806">
    <property type="term" value="F:triacylglycerol lipase activity"/>
    <property type="evidence" value="ECO:0007669"/>
    <property type="project" value="TreeGrafter"/>
</dbReference>
<protein>
    <submittedName>
        <fullName evidence="5">Alpha/beta hydrolase fold domain-containing protein</fullName>
    </submittedName>
</protein>
<organism evidence="5 8">
    <name type="scientific">Actinotignum timonense</name>
    <dbReference type="NCBI Taxonomy" id="1870995"/>
    <lineage>
        <taxon>Bacteria</taxon>
        <taxon>Bacillati</taxon>
        <taxon>Actinomycetota</taxon>
        <taxon>Actinomycetes</taxon>
        <taxon>Actinomycetales</taxon>
        <taxon>Actinomycetaceae</taxon>
        <taxon>Actinotignum</taxon>
    </lineage>
</organism>
<evidence type="ECO:0000313" key="8">
    <source>
        <dbReference type="Proteomes" id="UP001288320"/>
    </source>
</evidence>
<dbReference type="InterPro" id="IPR013094">
    <property type="entry name" value="AB_hydrolase_3"/>
</dbReference>
<comment type="caution">
    <text evidence="5">The sequence shown here is derived from an EMBL/GenBank/DDBJ whole genome shotgun (WGS) entry which is preliminary data.</text>
</comment>
<dbReference type="PANTHER" id="PTHR23025">
    <property type="entry name" value="TRIACYLGLYCEROL LIPASE"/>
    <property type="match status" value="1"/>
</dbReference>
<dbReference type="SUPFAM" id="SSF53474">
    <property type="entry name" value="alpha/beta-Hydrolases"/>
    <property type="match status" value="1"/>
</dbReference>
<sequence>MSSSDVRLSASMRAALAQDARLALPHHGHGEPAAMQARYEAEHRWWNEGGPQVAWRADTLPTRHGPVPVRVYSPLRDARIAGCGSLSPVGCGALSPTGRRALSPTELGTTTQLPAGATRPIIVYLHGGSYCVGSPATHDRLTRELAAATGAAVVSVDYTLAPGARYPRISEECEDVVIELARRFPNCPIVLVGDSCGATLSLGTWWRLKRLTGEGVAHADASETAARKRVAARISALVLYYGEYGLPATAATAAATAACESLGKPACNTDTTSDIDTADGGDTADGMSPADRAYYDSLYFSSPTERATAPDTALLRTELRGCPPVFLAVGECDPLLADSQALVTHLEVSGVRVRLEVIPGVMHAFLQRVRLLPEAARVIADTTVFLADVLGHLGSSDSGGTSASGDASGLFGSSHFGTSSASGRLGARARSGR</sequence>
<accession>A0AAW9HAR7</accession>
<evidence type="ECO:0000313" key="5">
    <source>
        <dbReference type="EMBL" id="MDY5140088.1"/>
    </source>
</evidence>
<comment type="similarity">
    <text evidence="1">Belongs to the 'GDXG' lipolytic enzyme family.</text>
</comment>
<dbReference type="PANTHER" id="PTHR23025:SF3">
    <property type="entry name" value="HORMONE-SENSITIVE LIPASE"/>
    <property type="match status" value="1"/>
</dbReference>
<evidence type="ECO:0000256" key="1">
    <source>
        <dbReference type="ARBA" id="ARBA00010515"/>
    </source>
</evidence>
<evidence type="ECO:0000259" key="4">
    <source>
        <dbReference type="Pfam" id="PF07859"/>
    </source>
</evidence>
<proteinExistence type="inferred from homology"/>
<evidence type="ECO:0000256" key="3">
    <source>
        <dbReference type="SAM" id="MobiDB-lite"/>
    </source>
</evidence>
<gene>
    <name evidence="5" type="ORF">R6G74_01985</name>
    <name evidence="6" type="ORF">R6P33_04015</name>
</gene>
<dbReference type="GeneID" id="92813557"/>
<evidence type="ECO:0000313" key="6">
    <source>
        <dbReference type="EMBL" id="MDY5146187.1"/>
    </source>
</evidence>
<keyword evidence="2 5" id="KW-0378">Hydrolase</keyword>
<dbReference type="GO" id="GO:0005829">
    <property type="term" value="C:cytosol"/>
    <property type="evidence" value="ECO:0007669"/>
    <property type="project" value="TreeGrafter"/>
</dbReference>
<dbReference type="AlphaFoldDB" id="A0AAW9HAR7"/>
<dbReference type="Proteomes" id="UP001288320">
    <property type="component" value="Unassembled WGS sequence"/>
</dbReference>
<evidence type="ECO:0000313" key="7">
    <source>
        <dbReference type="Proteomes" id="UP001284901"/>
    </source>
</evidence>
<feature type="domain" description="Alpha/beta hydrolase fold-3" evidence="4">
    <location>
        <begin position="122"/>
        <end position="366"/>
    </location>
</feature>
<evidence type="ECO:0000256" key="2">
    <source>
        <dbReference type="ARBA" id="ARBA00022801"/>
    </source>
</evidence>
<dbReference type="Gene3D" id="3.40.50.1820">
    <property type="entry name" value="alpha/beta hydrolase"/>
    <property type="match status" value="1"/>
</dbReference>
<dbReference type="EMBL" id="JAWNFY010000009">
    <property type="protein sequence ID" value="MDY5146187.1"/>
    <property type="molecule type" value="Genomic_DNA"/>
</dbReference>
<dbReference type="PROSITE" id="PS01173">
    <property type="entry name" value="LIPASE_GDXG_HIS"/>
    <property type="match status" value="1"/>
</dbReference>
<dbReference type="EMBL" id="JAWNFV010000003">
    <property type="protein sequence ID" value="MDY5140088.1"/>
    <property type="molecule type" value="Genomic_DNA"/>
</dbReference>
<feature type="region of interest" description="Disordered" evidence="3">
    <location>
        <begin position="413"/>
        <end position="433"/>
    </location>
</feature>
<dbReference type="RefSeq" id="WP_087069929.1">
    <property type="nucleotide sequence ID" value="NZ_CAUPFC010000004.1"/>
</dbReference>
<dbReference type="InterPro" id="IPR029058">
    <property type="entry name" value="AB_hydrolase_fold"/>
</dbReference>
<dbReference type="GO" id="GO:0019433">
    <property type="term" value="P:triglyceride catabolic process"/>
    <property type="evidence" value="ECO:0007669"/>
    <property type="project" value="TreeGrafter"/>
</dbReference>
<keyword evidence="7" id="KW-1185">Reference proteome</keyword>
<dbReference type="Pfam" id="PF07859">
    <property type="entry name" value="Abhydrolase_3"/>
    <property type="match status" value="1"/>
</dbReference>
<dbReference type="InterPro" id="IPR002168">
    <property type="entry name" value="Lipase_GDXG_HIS_AS"/>
</dbReference>
<name>A0AAW9HAR7_9ACTO</name>
<dbReference type="GO" id="GO:0004771">
    <property type="term" value="F:sterol ester esterase activity"/>
    <property type="evidence" value="ECO:0007669"/>
    <property type="project" value="TreeGrafter"/>
</dbReference>
<dbReference type="Proteomes" id="UP001284901">
    <property type="component" value="Unassembled WGS sequence"/>
</dbReference>
<reference evidence="5 7" key="1">
    <citation type="submission" date="2023-10" db="EMBL/GenBank/DDBJ databases">
        <title>Whole Genome based description of the genera Actinobaculum and Actinotignum reveals a complex phylogenetic relationship within the species included in the genus Actinotignum.</title>
        <authorList>
            <person name="Jensen C.S."/>
            <person name="Dargis R."/>
            <person name="Kemp M."/>
            <person name="Christensen J.J."/>
        </authorList>
    </citation>
    <scope>NUCLEOTIDE SEQUENCE</scope>
    <source>
        <strain evidence="6 7">SLA_B089</strain>
        <strain evidence="5">SLA_B245</strain>
    </source>
</reference>
<feature type="compositionally biased region" description="Low complexity" evidence="3">
    <location>
        <begin position="417"/>
        <end position="433"/>
    </location>
</feature>